<feature type="region of interest" description="Disordered" evidence="2">
    <location>
        <begin position="613"/>
        <end position="645"/>
    </location>
</feature>
<dbReference type="GO" id="GO:0004180">
    <property type="term" value="F:carboxypeptidase activity"/>
    <property type="evidence" value="ECO:0007669"/>
    <property type="project" value="UniProtKB-KW"/>
</dbReference>
<dbReference type="GO" id="GO:0030246">
    <property type="term" value="F:carbohydrate binding"/>
    <property type="evidence" value="ECO:0007669"/>
    <property type="project" value="InterPro"/>
</dbReference>
<evidence type="ECO:0000256" key="1">
    <source>
        <dbReference type="ARBA" id="ARBA00022729"/>
    </source>
</evidence>
<dbReference type="SUPFAM" id="SSF49452">
    <property type="entry name" value="Starch-binding domain-like"/>
    <property type="match status" value="1"/>
</dbReference>
<keyword evidence="5" id="KW-0378">Hydrolase</keyword>
<feature type="transmembrane region" description="Helical" evidence="3">
    <location>
        <begin position="7"/>
        <end position="24"/>
    </location>
</feature>
<dbReference type="PROSITE" id="PS51257">
    <property type="entry name" value="PROKAR_LIPOPROTEIN"/>
    <property type="match status" value="1"/>
</dbReference>
<evidence type="ECO:0000256" key="3">
    <source>
        <dbReference type="SAM" id="Phobius"/>
    </source>
</evidence>
<dbReference type="EMBL" id="QEKY01000005">
    <property type="protein sequence ID" value="PVZ12201.1"/>
    <property type="molecule type" value="Genomic_DNA"/>
</dbReference>
<evidence type="ECO:0000259" key="4">
    <source>
        <dbReference type="Pfam" id="PF13205"/>
    </source>
</evidence>
<feature type="domain" description="SbsA Ig-like" evidence="4">
    <location>
        <begin position="39"/>
        <end position="138"/>
    </location>
</feature>
<keyword evidence="3" id="KW-0472">Membrane</keyword>
<gene>
    <name evidence="5" type="ORF">C7382_10588</name>
</gene>
<dbReference type="Proteomes" id="UP000245462">
    <property type="component" value="Unassembled WGS sequence"/>
</dbReference>
<keyword evidence="3" id="KW-1133">Transmembrane helix</keyword>
<dbReference type="GeneID" id="94550456"/>
<comment type="caution">
    <text evidence="5">The sequence shown here is derived from an EMBL/GenBank/DDBJ whole genome shotgun (WGS) entry which is preliminary data.</text>
</comment>
<proteinExistence type="predicted"/>
<keyword evidence="5" id="KW-0121">Carboxypeptidase</keyword>
<keyword evidence="5" id="KW-0645">Protease</keyword>
<dbReference type="Pfam" id="PF13205">
    <property type="entry name" value="Big_5"/>
    <property type="match status" value="1"/>
</dbReference>
<accession>A0A2U1FJ61</accession>
<organism evidence="5 6">
    <name type="scientific">Porphyromonas loveana</name>
    <dbReference type="NCBI Taxonomy" id="1884669"/>
    <lineage>
        <taxon>Bacteria</taxon>
        <taxon>Pseudomonadati</taxon>
        <taxon>Bacteroidota</taxon>
        <taxon>Bacteroidia</taxon>
        <taxon>Bacteroidales</taxon>
        <taxon>Porphyromonadaceae</taxon>
        <taxon>Porphyromonas</taxon>
    </lineage>
</organism>
<keyword evidence="3" id="KW-0812">Transmembrane</keyword>
<reference evidence="5 6" key="1">
    <citation type="submission" date="2018-04" db="EMBL/GenBank/DDBJ databases">
        <title>Genomic Encyclopedia of Type Strains, Phase IV (KMG-IV): sequencing the most valuable type-strain genomes for metagenomic binning, comparative biology and taxonomic classification.</title>
        <authorList>
            <person name="Goeker M."/>
        </authorList>
    </citation>
    <scope>NUCLEOTIDE SEQUENCE [LARGE SCALE GENOMIC DNA]</scope>
    <source>
        <strain evidence="5 6">DSM 28520</strain>
    </source>
</reference>
<sequence>MGRIRLGSLQIASVVAVVIGMWLFSACANMGAPEGGPYDVTPPRLIKATPAEGSTRQRADKITLLFDEAVQILNQNETVIVSPLQIQQPKIAAYGRTISIELRDPLRDSTTYTIDFTNGLADNNESNILENFCYAFSTGELLDTMQIAGRVVDALTLEPVAGVFVGIHESEADTAFTKTPMLRVTLTGEDGSFTLKNLRDGSYRVFALKDSDRDFTYSQLNEGVAFSEDWFRTEVLATSSFGDSLAAHDHEHDHAVGEGEEMHTKPDSIASQMSLHYLPDDVLLRYYTSGFQREYLSKRTRPDSVRVSLQFNSRPDTIPPLRLLGGQNHADWYKAVRNGEKEVIYWLTDKEVYSRDTLVFSVTYPKSDSLNISRPQTDTLRLAKPKVQPRRTARGEQNAVPMMSIGLHNSSSIASGTPADTLSIVVGQPVLRIDTAAVSVARRVDTLWRDVPFALQADSLNPLRFVVRADWQMGQEYRVRVDSARWHSVYGQWNAPEEQVFSFLAESELASLRLRLTGLADSTAVVELLNKGGDPVAAQKAVGGEVLFSYLKPGEYYARLYLDENGNGRWDGGDYPTRQPEWTFYYPQAFTLRKNWQQAEDWSVTRDHYTEQKPEAIRKVKPASRQKRDLNREYEERMARRTKKK</sequence>
<dbReference type="OrthoDB" id="9809989at2"/>
<dbReference type="InterPro" id="IPR032812">
    <property type="entry name" value="SbsA_Ig"/>
</dbReference>
<name>A0A2U1FJ61_9PORP</name>
<feature type="compositionally biased region" description="Basic and acidic residues" evidence="2">
    <location>
        <begin position="626"/>
        <end position="639"/>
    </location>
</feature>
<dbReference type="AlphaFoldDB" id="A0A2U1FJ61"/>
<evidence type="ECO:0000313" key="5">
    <source>
        <dbReference type="EMBL" id="PVZ12201.1"/>
    </source>
</evidence>
<keyword evidence="1" id="KW-0732">Signal</keyword>
<protein>
    <submittedName>
        <fullName evidence="5">Carboxypeptidase family protein</fullName>
    </submittedName>
</protein>
<dbReference type="InterPro" id="IPR013784">
    <property type="entry name" value="Carb-bd-like_fold"/>
</dbReference>
<keyword evidence="6" id="KW-1185">Reference proteome</keyword>
<evidence type="ECO:0000313" key="6">
    <source>
        <dbReference type="Proteomes" id="UP000245462"/>
    </source>
</evidence>
<dbReference type="RefSeq" id="WP_116679008.1">
    <property type="nucleotide sequence ID" value="NZ_JBGYVJ010000125.1"/>
</dbReference>
<evidence type="ECO:0000256" key="2">
    <source>
        <dbReference type="SAM" id="MobiDB-lite"/>
    </source>
</evidence>
<dbReference type="Gene3D" id="2.60.40.1120">
    <property type="entry name" value="Carboxypeptidase-like, regulatory domain"/>
    <property type="match status" value="1"/>
</dbReference>